<dbReference type="AlphaFoldDB" id="J3J8M3"/>
<organism evidence="2 3">
    <name type="scientific">Loigolactobacillus coryniformis subsp. coryniformis CECT 5711</name>
    <dbReference type="NCBI Taxonomy" id="1185325"/>
    <lineage>
        <taxon>Bacteria</taxon>
        <taxon>Bacillati</taxon>
        <taxon>Bacillota</taxon>
        <taxon>Bacilli</taxon>
        <taxon>Lactobacillales</taxon>
        <taxon>Lactobacillaceae</taxon>
        <taxon>Loigolactobacillus</taxon>
    </lineage>
</organism>
<feature type="domain" description="Serine aminopeptidase S33" evidence="1">
    <location>
        <begin position="18"/>
        <end position="244"/>
    </location>
</feature>
<dbReference type="Pfam" id="PF12146">
    <property type="entry name" value="Hydrolase_4"/>
    <property type="match status" value="1"/>
</dbReference>
<accession>J3J8M3</accession>
<dbReference type="InterPro" id="IPR029058">
    <property type="entry name" value="AB_hydrolase_fold"/>
</dbReference>
<dbReference type="InterPro" id="IPR022742">
    <property type="entry name" value="Hydrolase_4"/>
</dbReference>
<dbReference type="Proteomes" id="UP000007271">
    <property type="component" value="Unassembled WGS sequence"/>
</dbReference>
<name>J3J8M3_9LACO</name>
<dbReference type="InterPro" id="IPR000073">
    <property type="entry name" value="AB_hydrolase_1"/>
</dbReference>
<dbReference type="EMBL" id="AKFP01000144">
    <property type="protein sequence ID" value="EJN53234.1"/>
    <property type="molecule type" value="Genomic_DNA"/>
</dbReference>
<evidence type="ECO:0000259" key="1">
    <source>
        <dbReference type="Pfam" id="PF12146"/>
    </source>
</evidence>
<gene>
    <name evidence="2" type="ORF">A11Y_125115</name>
</gene>
<comment type="caution">
    <text evidence="2">The sequence shown here is derived from an EMBL/GenBank/DDBJ whole genome shotgun (WGS) entry which is preliminary data.</text>
</comment>
<protein>
    <submittedName>
        <fullName evidence="2">Putative alpha/beta hydrolase fold protein</fullName>
    </submittedName>
</protein>
<dbReference type="PANTHER" id="PTHR11614">
    <property type="entry name" value="PHOSPHOLIPASE-RELATED"/>
    <property type="match status" value="1"/>
</dbReference>
<evidence type="ECO:0000313" key="3">
    <source>
        <dbReference type="Proteomes" id="UP000007271"/>
    </source>
</evidence>
<sequence length="263" mass="29568">MLISNGVKLYTKRNLCAAPKAVIVIVHGLAEHLDRYDYLANYLQRRNFAIYRYDQRGHGRSAGERGAYTDFNNFADDVKNVVAWARSENQHLPIFVLGHSMGGGSVMAFGTKYPNYVKGIISISALTRYNAHIMGDKIKHDPEESVPNALGDGVNTSKYVTDDYANDPLNLKQLRGSILNAMFDLTDYLKQNAKKFIDPVLIIHGAADGVVSPLDSVQSWNEIGSTDKELHIYPHLMHEVLNEPSRKHDIYQEIVTWITNHIA</sequence>
<dbReference type="GO" id="GO:0016787">
    <property type="term" value="F:hydrolase activity"/>
    <property type="evidence" value="ECO:0007669"/>
    <property type="project" value="UniProtKB-KW"/>
</dbReference>
<dbReference type="InterPro" id="IPR051044">
    <property type="entry name" value="MAG_DAG_Lipase"/>
</dbReference>
<dbReference type="Gene3D" id="3.40.50.1820">
    <property type="entry name" value="alpha/beta hydrolase"/>
    <property type="match status" value="1"/>
</dbReference>
<evidence type="ECO:0000313" key="2">
    <source>
        <dbReference type="EMBL" id="EJN53234.1"/>
    </source>
</evidence>
<dbReference type="STRING" id="1185325.A11Y_125115"/>
<proteinExistence type="predicted"/>
<dbReference type="PRINTS" id="PR00111">
    <property type="entry name" value="ABHYDROLASE"/>
</dbReference>
<reference evidence="2 3" key="1">
    <citation type="submission" date="2012-05" db="EMBL/GenBank/DDBJ databases">
        <title>Complete Genome Sequence of Lactobacillus coryniformis CECT5711.</title>
        <authorList>
            <person name="Rodriguez J.M."/>
        </authorList>
    </citation>
    <scope>NUCLEOTIDE SEQUENCE [LARGE SCALE GENOMIC DNA]</scope>
    <source>
        <strain evidence="3">CECT5711</strain>
    </source>
</reference>
<dbReference type="PATRIC" id="fig|1185325.3.peg.2720"/>
<dbReference type="SUPFAM" id="SSF53474">
    <property type="entry name" value="alpha/beta-Hydrolases"/>
    <property type="match status" value="1"/>
</dbReference>
<keyword evidence="2" id="KW-0378">Hydrolase</keyword>